<gene>
    <name evidence="2" type="ORF">SDC9_142768</name>
</gene>
<dbReference type="AlphaFoldDB" id="A0A645E488"/>
<name>A0A645E488_9ZZZZ</name>
<evidence type="ECO:0000313" key="2">
    <source>
        <dbReference type="EMBL" id="MPM95613.1"/>
    </source>
</evidence>
<organism evidence="2">
    <name type="scientific">bioreactor metagenome</name>
    <dbReference type="NCBI Taxonomy" id="1076179"/>
    <lineage>
        <taxon>unclassified sequences</taxon>
        <taxon>metagenomes</taxon>
        <taxon>ecological metagenomes</taxon>
    </lineage>
</organism>
<proteinExistence type="predicted"/>
<feature type="compositionally biased region" description="Gly residues" evidence="1">
    <location>
        <begin position="102"/>
        <end position="113"/>
    </location>
</feature>
<sequence>MQNYNHAIVIEGFRIIVCGNRGFELMAAIFQRIERALETAERDIKTGIVPEHPRFGLLNGEAALPLQQERRQRHAILPGGFVEVAVDRNRRRGAPDGDHAVVGGGEDNGGQQHGGRKQILFHDRLFRIG</sequence>
<feature type="region of interest" description="Disordered" evidence="1">
    <location>
        <begin position="92"/>
        <end position="116"/>
    </location>
</feature>
<comment type="caution">
    <text evidence="2">The sequence shown here is derived from an EMBL/GenBank/DDBJ whole genome shotgun (WGS) entry which is preliminary data.</text>
</comment>
<reference evidence="2" key="1">
    <citation type="submission" date="2019-08" db="EMBL/GenBank/DDBJ databases">
        <authorList>
            <person name="Kucharzyk K."/>
            <person name="Murdoch R.W."/>
            <person name="Higgins S."/>
            <person name="Loffler F."/>
        </authorList>
    </citation>
    <scope>NUCLEOTIDE SEQUENCE</scope>
</reference>
<accession>A0A645E488</accession>
<protein>
    <submittedName>
        <fullName evidence="2">Uncharacterized protein</fullName>
    </submittedName>
</protein>
<evidence type="ECO:0000256" key="1">
    <source>
        <dbReference type="SAM" id="MobiDB-lite"/>
    </source>
</evidence>
<dbReference type="EMBL" id="VSSQ01042090">
    <property type="protein sequence ID" value="MPM95613.1"/>
    <property type="molecule type" value="Genomic_DNA"/>
</dbReference>